<evidence type="ECO:0000259" key="7">
    <source>
        <dbReference type="Pfam" id="PF08281"/>
    </source>
</evidence>
<name>A0A7C9NU23_9BACT</name>
<comment type="caution">
    <text evidence="8">The sequence shown here is derived from an EMBL/GenBank/DDBJ whole genome shotgun (WGS) entry which is preliminary data.</text>
</comment>
<dbReference type="Pfam" id="PF08281">
    <property type="entry name" value="Sigma70_r4_2"/>
    <property type="match status" value="1"/>
</dbReference>
<comment type="similarity">
    <text evidence="1">Belongs to the sigma-70 factor family. ECF subfamily.</text>
</comment>
<dbReference type="Gene3D" id="1.10.10.10">
    <property type="entry name" value="Winged helix-like DNA-binding domain superfamily/Winged helix DNA-binding domain"/>
    <property type="match status" value="1"/>
</dbReference>
<evidence type="ECO:0000256" key="1">
    <source>
        <dbReference type="ARBA" id="ARBA00010641"/>
    </source>
</evidence>
<dbReference type="InterPro" id="IPR013325">
    <property type="entry name" value="RNA_pol_sigma_r2"/>
</dbReference>
<protein>
    <submittedName>
        <fullName evidence="8">RNA polymerase sigma factor</fullName>
    </submittedName>
</protein>
<evidence type="ECO:0000313" key="8">
    <source>
        <dbReference type="EMBL" id="NBI33452.1"/>
    </source>
</evidence>
<dbReference type="CDD" id="cd06171">
    <property type="entry name" value="Sigma70_r4"/>
    <property type="match status" value="1"/>
</dbReference>
<dbReference type="GO" id="GO:0006352">
    <property type="term" value="P:DNA-templated transcription initiation"/>
    <property type="evidence" value="ECO:0007669"/>
    <property type="project" value="InterPro"/>
</dbReference>
<dbReference type="SUPFAM" id="SSF88659">
    <property type="entry name" value="Sigma3 and sigma4 domains of RNA polymerase sigma factors"/>
    <property type="match status" value="1"/>
</dbReference>
<evidence type="ECO:0000256" key="3">
    <source>
        <dbReference type="ARBA" id="ARBA00023082"/>
    </source>
</evidence>
<keyword evidence="2" id="KW-0805">Transcription regulation</keyword>
<dbReference type="PANTHER" id="PTHR43133">
    <property type="entry name" value="RNA POLYMERASE ECF-TYPE SIGMA FACTO"/>
    <property type="match status" value="1"/>
</dbReference>
<dbReference type="InterPro" id="IPR036388">
    <property type="entry name" value="WH-like_DNA-bd_sf"/>
</dbReference>
<dbReference type="NCBIfam" id="TIGR02937">
    <property type="entry name" value="sigma70-ECF"/>
    <property type="match status" value="1"/>
</dbReference>
<reference evidence="8" key="1">
    <citation type="submission" date="2018-08" db="EMBL/GenBank/DDBJ databases">
        <title>Murine metabolic-syndrome-specific gut microbial biobank.</title>
        <authorList>
            <person name="Liu C."/>
        </authorList>
    </citation>
    <scope>NUCLEOTIDE SEQUENCE [LARGE SCALE GENOMIC DNA]</scope>
    <source>
        <strain evidence="8">Z82</strain>
    </source>
</reference>
<dbReference type="InterPro" id="IPR007627">
    <property type="entry name" value="RNA_pol_sigma70_r2"/>
</dbReference>
<organism evidence="8">
    <name type="scientific">Muribaculaceae bacterium Z82</name>
    <dbReference type="NCBI Taxonomy" id="2304548"/>
    <lineage>
        <taxon>Bacteria</taxon>
        <taxon>Pseudomonadati</taxon>
        <taxon>Bacteroidota</taxon>
        <taxon>Bacteroidia</taxon>
        <taxon>Bacteroidales</taxon>
        <taxon>Muribaculaceae</taxon>
    </lineage>
</organism>
<dbReference type="PANTHER" id="PTHR43133:SF8">
    <property type="entry name" value="RNA POLYMERASE SIGMA FACTOR HI_1459-RELATED"/>
    <property type="match status" value="1"/>
</dbReference>
<dbReference type="GO" id="GO:0003677">
    <property type="term" value="F:DNA binding"/>
    <property type="evidence" value="ECO:0007669"/>
    <property type="project" value="UniProtKB-KW"/>
</dbReference>
<keyword evidence="5" id="KW-0804">Transcription</keyword>
<keyword evidence="4" id="KW-0238">DNA-binding</keyword>
<sequence length="163" mass="17888">MRSAKDIEGAMTAHADAVWRACALHCASQADVQDAFQETFIKYAQADGTMFADDEHRKAWLLRVAINQCKDMLRARSRSDVSLDETVATVELVSSDGVVQPGSVLFEVAEALRSLDDPPRTPLYLSLCEGYTAPEIAEVVAAPVNTVYSWIARGKQQLREALS</sequence>
<dbReference type="InterPro" id="IPR014284">
    <property type="entry name" value="RNA_pol_sigma-70_dom"/>
</dbReference>
<dbReference type="InterPro" id="IPR039425">
    <property type="entry name" value="RNA_pol_sigma-70-like"/>
</dbReference>
<evidence type="ECO:0000259" key="6">
    <source>
        <dbReference type="Pfam" id="PF04542"/>
    </source>
</evidence>
<dbReference type="EMBL" id="QWKH01000001">
    <property type="protein sequence ID" value="NBI33452.1"/>
    <property type="molecule type" value="Genomic_DNA"/>
</dbReference>
<dbReference type="GO" id="GO:0016987">
    <property type="term" value="F:sigma factor activity"/>
    <property type="evidence" value="ECO:0007669"/>
    <property type="project" value="UniProtKB-KW"/>
</dbReference>
<accession>A0A7C9NU23</accession>
<feature type="domain" description="RNA polymerase sigma-70 region 2" evidence="6">
    <location>
        <begin position="12"/>
        <end position="78"/>
    </location>
</feature>
<evidence type="ECO:0000256" key="5">
    <source>
        <dbReference type="ARBA" id="ARBA00023163"/>
    </source>
</evidence>
<evidence type="ECO:0000256" key="4">
    <source>
        <dbReference type="ARBA" id="ARBA00023125"/>
    </source>
</evidence>
<dbReference type="AlphaFoldDB" id="A0A7C9NU23"/>
<evidence type="ECO:0000256" key="2">
    <source>
        <dbReference type="ARBA" id="ARBA00023015"/>
    </source>
</evidence>
<keyword evidence="3" id="KW-0731">Sigma factor</keyword>
<feature type="domain" description="RNA polymerase sigma factor 70 region 4 type 2" evidence="7">
    <location>
        <begin position="107"/>
        <end position="158"/>
    </location>
</feature>
<dbReference type="SUPFAM" id="SSF88946">
    <property type="entry name" value="Sigma2 domain of RNA polymerase sigma factors"/>
    <property type="match status" value="1"/>
</dbReference>
<dbReference type="InterPro" id="IPR013324">
    <property type="entry name" value="RNA_pol_sigma_r3/r4-like"/>
</dbReference>
<gene>
    <name evidence="8" type="ORF">D1639_00055</name>
</gene>
<proteinExistence type="inferred from homology"/>
<dbReference type="InterPro" id="IPR013249">
    <property type="entry name" value="RNA_pol_sigma70_r4_t2"/>
</dbReference>
<dbReference type="Pfam" id="PF04542">
    <property type="entry name" value="Sigma70_r2"/>
    <property type="match status" value="1"/>
</dbReference>
<dbReference type="Gene3D" id="1.10.1740.10">
    <property type="match status" value="1"/>
</dbReference>